<comment type="caution">
    <text evidence="1">The sequence shown here is derived from an EMBL/GenBank/DDBJ whole genome shotgun (WGS) entry which is preliminary data.</text>
</comment>
<keyword evidence="2" id="KW-1185">Reference proteome</keyword>
<reference evidence="1" key="1">
    <citation type="submission" date="2021-06" db="EMBL/GenBank/DDBJ databases">
        <authorList>
            <person name="Kallberg Y."/>
            <person name="Tangrot J."/>
            <person name="Rosling A."/>
        </authorList>
    </citation>
    <scope>NUCLEOTIDE SEQUENCE</scope>
    <source>
        <strain evidence="1">MA461A</strain>
    </source>
</reference>
<evidence type="ECO:0000313" key="1">
    <source>
        <dbReference type="EMBL" id="CAG8767881.1"/>
    </source>
</evidence>
<proteinExistence type="predicted"/>
<dbReference type="EMBL" id="CAJVQC010039176">
    <property type="protein sequence ID" value="CAG8767881.1"/>
    <property type="molecule type" value="Genomic_DNA"/>
</dbReference>
<gene>
    <name evidence="1" type="ORF">RPERSI_LOCUS16026</name>
</gene>
<dbReference type="Proteomes" id="UP000789920">
    <property type="component" value="Unassembled WGS sequence"/>
</dbReference>
<organism evidence="1 2">
    <name type="scientific">Racocetra persica</name>
    <dbReference type="NCBI Taxonomy" id="160502"/>
    <lineage>
        <taxon>Eukaryota</taxon>
        <taxon>Fungi</taxon>
        <taxon>Fungi incertae sedis</taxon>
        <taxon>Mucoromycota</taxon>
        <taxon>Glomeromycotina</taxon>
        <taxon>Glomeromycetes</taxon>
        <taxon>Diversisporales</taxon>
        <taxon>Gigasporaceae</taxon>
        <taxon>Racocetra</taxon>
    </lineage>
</organism>
<accession>A0ACA9QXA8</accession>
<sequence>MRRASRRRVSYVITHNKDDHGHLLGINSLALDTTTVNPETGKPEGILYSAGRDGVIASWDLHLPFRDKKTANINGSIHKSTESSNEVNDVGVKNWEIDDEVDLYSQPPSSTFRQSFQSHTDWVNDIILCHNCES</sequence>
<protein>
    <submittedName>
        <fullName evidence="1">27061_t:CDS:1</fullName>
    </submittedName>
</protein>
<feature type="non-terminal residue" evidence="1">
    <location>
        <position position="134"/>
    </location>
</feature>
<evidence type="ECO:0000313" key="2">
    <source>
        <dbReference type="Proteomes" id="UP000789920"/>
    </source>
</evidence>
<name>A0ACA9QXA8_9GLOM</name>